<organism evidence="5 6">
    <name type="scientific">Candidatus Nitrohelix vancouverensis</name>
    <dbReference type="NCBI Taxonomy" id="2705534"/>
    <lineage>
        <taxon>Bacteria</taxon>
        <taxon>Pseudomonadati</taxon>
        <taxon>Nitrospinota/Tectimicrobiota group</taxon>
        <taxon>Nitrospinota</taxon>
        <taxon>Nitrospinia</taxon>
        <taxon>Nitrospinales</taxon>
        <taxon>Nitrospinaceae</taxon>
        <taxon>Candidatus Nitrohelix</taxon>
    </lineage>
</organism>
<evidence type="ECO:0000313" key="5">
    <source>
        <dbReference type="EMBL" id="QPJ64735.1"/>
    </source>
</evidence>
<feature type="domain" description="Type I restriction modification DNA specificity" evidence="4">
    <location>
        <begin position="210"/>
        <end position="373"/>
    </location>
</feature>
<keyword evidence="2" id="KW-0680">Restriction system</keyword>
<evidence type="ECO:0000313" key="6">
    <source>
        <dbReference type="Proteomes" id="UP000594464"/>
    </source>
</evidence>
<dbReference type="KEGG" id="nva:G3M78_04750"/>
<evidence type="ECO:0000256" key="3">
    <source>
        <dbReference type="ARBA" id="ARBA00023125"/>
    </source>
</evidence>
<dbReference type="EMBL" id="CP048620">
    <property type="protein sequence ID" value="QPJ64735.1"/>
    <property type="molecule type" value="Genomic_DNA"/>
</dbReference>
<dbReference type="InterPro" id="IPR000055">
    <property type="entry name" value="Restrct_endonuc_typeI_TRD"/>
</dbReference>
<dbReference type="PANTHER" id="PTHR30408:SF12">
    <property type="entry name" value="TYPE I RESTRICTION ENZYME MJAVIII SPECIFICITY SUBUNIT"/>
    <property type="match status" value="1"/>
</dbReference>
<keyword evidence="5" id="KW-0255">Endonuclease</keyword>
<dbReference type="PANTHER" id="PTHR30408">
    <property type="entry name" value="TYPE-1 RESTRICTION ENZYME ECOKI SPECIFICITY PROTEIN"/>
    <property type="match status" value="1"/>
</dbReference>
<comment type="similarity">
    <text evidence="1">Belongs to the type-I restriction system S methylase family.</text>
</comment>
<dbReference type="GO" id="GO:0003677">
    <property type="term" value="F:DNA binding"/>
    <property type="evidence" value="ECO:0007669"/>
    <property type="project" value="UniProtKB-KW"/>
</dbReference>
<dbReference type="InterPro" id="IPR052021">
    <property type="entry name" value="Type-I_RS_S_subunit"/>
</dbReference>
<evidence type="ECO:0000256" key="1">
    <source>
        <dbReference type="ARBA" id="ARBA00010923"/>
    </source>
</evidence>
<evidence type="ECO:0000256" key="2">
    <source>
        <dbReference type="ARBA" id="ARBA00022747"/>
    </source>
</evidence>
<accession>A0A7T0C1D0</accession>
<proteinExistence type="inferred from homology"/>
<dbReference type="GO" id="GO:0009307">
    <property type="term" value="P:DNA restriction-modification system"/>
    <property type="evidence" value="ECO:0007669"/>
    <property type="project" value="UniProtKB-KW"/>
</dbReference>
<reference evidence="6" key="1">
    <citation type="submission" date="2020-02" db="EMBL/GenBank/DDBJ databases">
        <title>Genomic and physiological characterization of two novel Nitrospinaceae genera.</title>
        <authorList>
            <person name="Mueller A.J."/>
            <person name="Jung M.-Y."/>
            <person name="Strachan C.R."/>
            <person name="Herbold C.W."/>
            <person name="Kirkegaard R.H."/>
            <person name="Daims H."/>
        </authorList>
    </citation>
    <scope>NUCLEOTIDE SEQUENCE [LARGE SCALE GENOMIC DNA]</scope>
</reference>
<dbReference type="AlphaFoldDB" id="A0A7T0C1D0"/>
<dbReference type="Pfam" id="PF01420">
    <property type="entry name" value="Methylase_S"/>
    <property type="match status" value="2"/>
</dbReference>
<keyword evidence="5" id="KW-0378">Hydrolase</keyword>
<name>A0A7T0C1D0_9BACT</name>
<keyword evidence="5" id="KW-0540">Nuclease</keyword>
<gene>
    <name evidence="5" type="ORF">G3M78_04750</name>
</gene>
<protein>
    <submittedName>
        <fullName evidence="5">Restriction endonuclease subunit S</fullName>
    </submittedName>
</protein>
<sequence length="402" mass="45171">MSEPKTKKLVPKLRFPEFKNAGEWEEKRVSALISTVTPPKKLSTAKYLTEGSYPIIDQSQNYISGWTDDREALITESLPLIIFGDHTCSLKIATEPFAQGADGIKIIKTKNLVDTIYLFQCLQYKPIVMEKYKRHFSTLREKWIQYPSIETGEQQKIADCLSSLDKLISAQNKKIESLKVHKKGLMQQLFPAEGKTLPELRFSEFKNTGEWKEKRLEQLGELVSGLTYSPDDIRDHGLLVLRSSNVKNGEIVLEDNVFVTPDINGANLSKPNDILICVRNGSKALIGKNALIPKGMPRCTHGAFMAIFRAKAANFVFQLFQTEAYTRQVAGDLGATINSINGRQFLKYCFVVPSPEEQKKIADCLSSFDKLISAQSRKVKLLKAHKKGLLQQLFPSVDKVGA</sequence>
<dbReference type="Gene3D" id="3.90.220.20">
    <property type="entry name" value="DNA methylase specificity domains"/>
    <property type="match status" value="2"/>
</dbReference>
<dbReference type="GO" id="GO:0004519">
    <property type="term" value="F:endonuclease activity"/>
    <property type="evidence" value="ECO:0007669"/>
    <property type="project" value="UniProtKB-KW"/>
</dbReference>
<feature type="domain" description="Type I restriction modification DNA specificity" evidence="4">
    <location>
        <begin position="23"/>
        <end position="178"/>
    </location>
</feature>
<dbReference type="SUPFAM" id="SSF116734">
    <property type="entry name" value="DNA methylase specificity domain"/>
    <property type="match status" value="2"/>
</dbReference>
<dbReference type="Proteomes" id="UP000594464">
    <property type="component" value="Chromosome"/>
</dbReference>
<dbReference type="CDD" id="cd17265">
    <property type="entry name" value="RMtype1_S_Eco4255III-TRD2-CR2_like"/>
    <property type="match status" value="1"/>
</dbReference>
<dbReference type="Gene3D" id="1.10.287.1120">
    <property type="entry name" value="Bipartite methylase S protein"/>
    <property type="match status" value="1"/>
</dbReference>
<dbReference type="InterPro" id="IPR044946">
    <property type="entry name" value="Restrct_endonuc_typeI_TRD_sf"/>
</dbReference>
<keyword evidence="3" id="KW-0238">DNA-binding</keyword>
<evidence type="ECO:0000259" key="4">
    <source>
        <dbReference type="Pfam" id="PF01420"/>
    </source>
</evidence>